<proteinExistence type="predicted"/>
<dbReference type="PANTHER" id="PTHR30482">
    <property type="entry name" value="HIGH-AFFINITY BRANCHED-CHAIN AMINO ACID TRANSPORT SYSTEM PERMEASE"/>
    <property type="match status" value="1"/>
</dbReference>
<evidence type="ECO:0000256" key="6">
    <source>
        <dbReference type="SAM" id="Phobius"/>
    </source>
</evidence>
<dbReference type="InterPro" id="IPR043428">
    <property type="entry name" value="LivM-like"/>
</dbReference>
<dbReference type="OrthoDB" id="9780757at2"/>
<dbReference type="PATRIC" id="fig|1429043.3.peg.5503"/>
<keyword evidence="8" id="KW-1185">Reference proteome</keyword>
<keyword evidence="2" id="KW-1003">Cell membrane</keyword>
<accession>A0A0D2HKI6</accession>
<dbReference type="GO" id="GO:0005886">
    <property type="term" value="C:plasma membrane"/>
    <property type="evidence" value="ECO:0007669"/>
    <property type="project" value="UniProtKB-SubCell"/>
</dbReference>
<evidence type="ECO:0000256" key="1">
    <source>
        <dbReference type="ARBA" id="ARBA00004651"/>
    </source>
</evidence>
<evidence type="ECO:0000256" key="2">
    <source>
        <dbReference type="ARBA" id="ARBA00022475"/>
    </source>
</evidence>
<feature type="transmembrane region" description="Helical" evidence="6">
    <location>
        <begin position="257"/>
        <end position="278"/>
    </location>
</feature>
<evidence type="ECO:0000256" key="5">
    <source>
        <dbReference type="ARBA" id="ARBA00023136"/>
    </source>
</evidence>
<comment type="subcellular location">
    <subcellularLocation>
        <location evidence="1">Cell membrane</location>
        <topology evidence="1">Multi-pass membrane protein</topology>
    </subcellularLocation>
</comment>
<feature type="transmembrane region" description="Helical" evidence="6">
    <location>
        <begin position="30"/>
        <end position="49"/>
    </location>
</feature>
<dbReference type="RefSeq" id="WP_044352421.1">
    <property type="nucleotide sequence ID" value="NZ_AZAC01000067.1"/>
</dbReference>
<reference evidence="7 8" key="1">
    <citation type="submission" date="2013-11" db="EMBL/GenBank/DDBJ databases">
        <title>Metagenomic analysis of a methanogenic consortium involved in long chain n-alkane degradation.</title>
        <authorList>
            <person name="Davidova I.A."/>
            <person name="Callaghan A.V."/>
            <person name="Wawrik B."/>
            <person name="Pruitt S."/>
            <person name="Marks C."/>
            <person name="Duncan K.E."/>
            <person name="Suflita J.M."/>
        </authorList>
    </citation>
    <scope>NUCLEOTIDE SEQUENCE [LARGE SCALE GENOMIC DNA]</scope>
    <source>
        <strain evidence="7 8">SPR</strain>
    </source>
</reference>
<feature type="transmembrane region" description="Helical" evidence="6">
    <location>
        <begin position="217"/>
        <end position="245"/>
    </location>
</feature>
<evidence type="ECO:0000256" key="3">
    <source>
        <dbReference type="ARBA" id="ARBA00022692"/>
    </source>
</evidence>
<dbReference type="GO" id="GO:0015658">
    <property type="term" value="F:branched-chain amino acid transmembrane transporter activity"/>
    <property type="evidence" value="ECO:0007669"/>
    <property type="project" value="InterPro"/>
</dbReference>
<keyword evidence="3 6" id="KW-0812">Transmembrane</keyword>
<feature type="transmembrane region" description="Helical" evidence="6">
    <location>
        <begin position="129"/>
        <end position="148"/>
    </location>
</feature>
<dbReference type="PANTHER" id="PTHR30482:SF10">
    <property type="entry name" value="HIGH-AFFINITY BRANCHED-CHAIN AMINO ACID TRANSPORT PROTEIN BRAE"/>
    <property type="match status" value="1"/>
</dbReference>
<comment type="caution">
    <text evidence="7">The sequence shown here is derived from an EMBL/GenBank/DDBJ whole genome shotgun (WGS) entry which is preliminary data.</text>
</comment>
<keyword evidence="5 6" id="KW-0472">Membrane</keyword>
<gene>
    <name evidence="7" type="ORF">X474_26025</name>
</gene>
<feature type="transmembrane region" description="Helical" evidence="6">
    <location>
        <begin position="56"/>
        <end position="79"/>
    </location>
</feature>
<dbReference type="Pfam" id="PF02653">
    <property type="entry name" value="BPD_transp_2"/>
    <property type="match status" value="1"/>
</dbReference>
<dbReference type="CDD" id="cd06581">
    <property type="entry name" value="TM_PBP1_LivM_like"/>
    <property type="match status" value="1"/>
</dbReference>
<dbReference type="Proteomes" id="UP000032233">
    <property type="component" value="Unassembled WGS sequence"/>
</dbReference>
<dbReference type="STRING" id="1429043.X474_26025"/>
<sequence>MDYLLHIIILALIYTTLAMSLNLQLGYTGLYNFGQVAFFGVGAYTTALITLAGYPVWFGVIMAMTMAGLTGFLIAYPALRLSGDFFGIATLAFGEMARLWFLNERWLTKGPMGLPGIPRPQWIGDGVDSLPWFLLFSLVLTLLAFWWLKHLTSSPFGRALKVVREDEYVARALGKSAVSFKVRAVVAGSTLAGLAGALWAHYITYISPNDFTLQTTILILLCVVLGGKGTIWGPVAGAFLVIFFQELLRFLPIPSEFNRYLAATQGMVFGLVLIILMLKRPQGIIPEHRN</sequence>
<feature type="transmembrane region" description="Helical" evidence="6">
    <location>
        <begin position="184"/>
        <end position="205"/>
    </location>
</feature>
<dbReference type="EMBL" id="AZAC01000067">
    <property type="protein sequence ID" value="KIX11158.1"/>
    <property type="molecule type" value="Genomic_DNA"/>
</dbReference>
<name>A0A0D2HKI6_9BACT</name>
<keyword evidence="4 6" id="KW-1133">Transmembrane helix</keyword>
<dbReference type="AlphaFoldDB" id="A0A0D2HKI6"/>
<evidence type="ECO:0000256" key="4">
    <source>
        <dbReference type="ARBA" id="ARBA00022989"/>
    </source>
</evidence>
<evidence type="ECO:0000313" key="8">
    <source>
        <dbReference type="Proteomes" id="UP000032233"/>
    </source>
</evidence>
<dbReference type="InParanoid" id="A0A0D2HKI6"/>
<dbReference type="InterPro" id="IPR001851">
    <property type="entry name" value="ABC_transp_permease"/>
</dbReference>
<organism evidence="7 8">
    <name type="scientific">Dethiosulfatarculus sandiegensis</name>
    <dbReference type="NCBI Taxonomy" id="1429043"/>
    <lineage>
        <taxon>Bacteria</taxon>
        <taxon>Pseudomonadati</taxon>
        <taxon>Thermodesulfobacteriota</taxon>
        <taxon>Desulfarculia</taxon>
        <taxon>Desulfarculales</taxon>
        <taxon>Desulfarculaceae</taxon>
        <taxon>Dethiosulfatarculus</taxon>
    </lineage>
</organism>
<evidence type="ECO:0000313" key="7">
    <source>
        <dbReference type="EMBL" id="KIX11158.1"/>
    </source>
</evidence>
<protein>
    <submittedName>
        <fullName evidence="7">ABC transporter permease</fullName>
    </submittedName>
</protein>